<evidence type="ECO:0000313" key="5">
    <source>
        <dbReference type="Proteomes" id="UP000193944"/>
    </source>
</evidence>
<dbReference type="InterPro" id="IPR049492">
    <property type="entry name" value="BD-FAE-like_dom"/>
</dbReference>
<evidence type="ECO:0000256" key="2">
    <source>
        <dbReference type="SAM" id="SignalP"/>
    </source>
</evidence>
<name>A0A1Y1XEC0_9FUNG</name>
<dbReference type="InterPro" id="IPR050300">
    <property type="entry name" value="GDXG_lipolytic_enzyme"/>
</dbReference>
<dbReference type="EMBL" id="MCFG01000059">
    <property type="protein sequence ID" value="ORX84089.1"/>
    <property type="molecule type" value="Genomic_DNA"/>
</dbReference>
<dbReference type="InterPro" id="IPR029058">
    <property type="entry name" value="AB_hydrolase_fold"/>
</dbReference>
<accession>A0A1Y1XEC0</accession>
<dbReference type="GO" id="GO:0016787">
    <property type="term" value="F:hydrolase activity"/>
    <property type="evidence" value="ECO:0007669"/>
    <property type="project" value="UniProtKB-KW"/>
</dbReference>
<gene>
    <name evidence="4" type="ORF">BCR32DRAFT_266569</name>
</gene>
<proteinExistence type="predicted"/>
<reference evidence="4 5" key="1">
    <citation type="submission" date="2016-08" db="EMBL/GenBank/DDBJ databases">
        <title>A Parts List for Fungal Cellulosomes Revealed by Comparative Genomics.</title>
        <authorList>
            <consortium name="DOE Joint Genome Institute"/>
            <person name="Haitjema C.H."/>
            <person name="Gilmore S.P."/>
            <person name="Henske J.K."/>
            <person name="Solomon K.V."/>
            <person name="De Groot R."/>
            <person name="Kuo A."/>
            <person name="Mondo S.J."/>
            <person name="Salamov A.A."/>
            <person name="Labutti K."/>
            <person name="Zhao Z."/>
            <person name="Chiniquy J."/>
            <person name="Barry K."/>
            <person name="Brewer H.M."/>
            <person name="Purvine S.O."/>
            <person name="Wright A.T."/>
            <person name="Boxma B."/>
            <person name="Van Alen T."/>
            <person name="Hackstein J.H."/>
            <person name="Baker S.E."/>
            <person name="Grigoriev I.V."/>
            <person name="O'Malley M.A."/>
        </authorList>
    </citation>
    <scope>NUCLEOTIDE SEQUENCE [LARGE SCALE GENOMIC DNA]</scope>
    <source>
        <strain evidence="4 5">S4</strain>
    </source>
</reference>
<evidence type="ECO:0000256" key="1">
    <source>
        <dbReference type="ARBA" id="ARBA00022801"/>
    </source>
</evidence>
<keyword evidence="5" id="KW-1185">Reference proteome</keyword>
<sequence length="311" mass="35370">MKLLKSFLFVASLIISIKADLASKKIEELKHNKQDFLEYKNANCIERDIPFNERSQLDIYYDSETKNIKKPVVIQFHGGTWYDEDKMNCVSSGLLLNQNNYITVIPNYILFPYGEVEDMIDDVYSSILWTFNNVEVYGGDINDITIVAHSSSAHLLILTLIKAAFVRKNKGISVTPLPNIKRVVLINGQYEFSESMLQNISNNDTEDDLFKEMSLAILGLNDNSPVEILKEYNDNSLTSFGIDKLNVVYSSLDNLVTESSAKSLMDEIKRICPTFNIQYIYLEGLDHNGIPNGLRDKVESIQNAFVQLIKL</sequence>
<feature type="signal peptide" evidence="2">
    <location>
        <begin position="1"/>
        <end position="19"/>
    </location>
</feature>
<keyword evidence="1 4" id="KW-0378">Hydrolase</keyword>
<dbReference type="Gene3D" id="3.40.50.1820">
    <property type="entry name" value="alpha/beta hydrolase"/>
    <property type="match status" value="1"/>
</dbReference>
<organism evidence="4 5">
    <name type="scientific">Anaeromyces robustus</name>
    <dbReference type="NCBI Taxonomy" id="1754192"/>
    <lineage>
        <taxon>Eukaryota</taxon>
        <taxon>Fungi</taxon>
        <taxon>Fungi incertae sedis</taxon>
        <taxon>Chytridiomycota</taxon>
        <taxon>Chytridiomycota incertae sedis</taxon>
        <taxon>Neocallimastigomycetes</taxon>
        <taxon>Neocallimastigales</taxon>
        <taxon>Neocallimastigaceae</taxon>
        <taxon>Anaeromyces</taxon>
    </lineage>
</organism>
<dbReference type="Proteomes" id="UP000193944">
    <property type="component" value="Unassembled WGS sequence"/>
</dbReference>
<dbReference type="OrthoDB" id="6495301at2759"/>
<keyword evidence="2" id="KW-0732">Signal</keyword>
<feature type="chain" id="PRO_5012305087" evidence="2">
    <location>
        <begin position="20"/>
        <end position="311"/>
    </location>
</feature>
<dbReference type="STRING" id="1754192.A0A1Y1XEC0"/>
<evidence type="ECO:0000313" key="4">
    <source>
        <dbReference type="EMBL" id="ORX84089.1"/>
    </source>
</evidence>
<protein>
    <submittedName>
        <fullName evidence="4">Alpha/beta-hydrolase</fullName>
    </submittedName>
</protein>
<feature type="domain" description="BD-FAE-like" evidence="3">
    <location>
        <begin position="57"/>
        <end position="196"/>
    </location>
</feature>
<dbReference type="AlphaFoldDB" id="A0A1Y1XEC0"/>
<reference evidence="4 5" key="2">
    <citation type="submission" date="2016-08" db="EMBL/GenBank/DDBJ databases">
        <title>Pervasive Adenine N6-methylation of Active Genes in Fungi.</title>
        <authorList>
            <consortium name="DOE Joint Genome Institute"/>
            <person name="Mondo S.J."/>
            <person name="Dannebaum R.O."/>
            <person name="Kuo R.C."/>
            <person name="Labutti K."/>
            <person name="Haridas S."/>
            <person name="Kuo A."/>
            <person name="Salamov A."/>
            <person name="Ahrendt S.R."/>
            <person name="Lipzen A."/>
            <person name="Sullivan W."/>
            <person name="Andreopoulos W.B."/>
            <person name="Clum A."/>
            <person name="Lindquist E."/>
            <person name="Daum C."/>
            <person name="Ramamoorthy G.K."/>
            <person name="Gryganskyi A."/>
            <person name="Culley D."/>
            <person name="Magnuson J.K."/>
            <person name="James T.Y."/>
            <person name="O'Malley M.A."/>
            <person name="Stajich J.E."/>
            <person name="Spatafora J.W."/>
            <person name="Visel A."/>
            <person name="Grigoriev I.V."/>
        </authorList>
    </citation>
    <scope>NUCLEOTIDE SEQUENCE [LARGE SCALE GENOMIC DNA]</scope>
    <source>
        <strain evidence="4 5">S4</strain>
    </source>
</reference>
<dbReference type="Pfam" id="PF20434">
    <property type="entry name" value="BD-FAE"/>
    <property type="match status" value="1"/>
</dbReference>
<evidence type="ECO:0000259" key="3">
    <source>
        <dbReference type="Pfam" id="PF20434"/>
    </source>
</evidence>
<dbReference type="SUPFAM" id="SSF53474">
    <property type="entry name" value="alpha/beta-Hydrolases"/>
    <property type="match status" value="1"/>
</dbReference>
<dbReference type="PANTHER" id="PTHR48081">
    <property type="entry name" value="AB HYDROLASE SUPERFAMILY PROTEIN C4A8.06C"/>
    <property type="match status" value="1"/>
</dbReference>
<comment type="caution">
    <text evidence="4">The sequence shown here is derived from an EMBL/GenBank/DDBJ whole genome shotgun (WGS) entry which is preliminary data.</text>
</comment>